<sequence>RNIFPLIVDASDSDTAPHLTHIGPSASPLAAPTPDGSPPTSPSYTPPTSAGMVTHMPDPCRVVGKDLFLLAFYGRVLKPSPNTASATVMLEGILLKV</sequence>
<evidence type="ECO:0000256" key="1">
    <source>
        <dbReference type="SAM" id="MobiDB-lite"/>
    </source>
</evidence>
<name>A0A834HK27_RHYFE</name>
<dbReference type="Proteomes" id="UP000625711">
    <property type="component" value="Unassembled WGS sequence"/>
</dbReference>
<dbReference type="EMBL" id="JAACXV010020289">
    <property type="protein sequence ID" value="KAF7263630.1"/>
    <property type="molecule type" value="Genomic_DNA"/>
</dbReference>
<dbReference type="AlphaFoldDB" id="A0A834HK27"/>
<proteinExistence type="predicted"/>
<reference evidence="2" key="1">
    <citation type="submission" date="2020-08" db="EMBL/GenBank/DDBJ databases">
        <title>Genome sequencing and assembly of the red palm weevil Rhynchophorus ferrugineus.</title>
        <authorList>
            <person name="Dias G.B."/>
            <person name="Bergman C.M."/>
            <person name="Manee M."/>
        </authorList>
    </citation>
    <scope>NUCLEOTIDE SEQUENCE</scope>
    <source>
        <strain evidence="2">AA-2017</strain>
        <tissue evidence="2">Whole larva</tissue>
    </source>
</reference>
<protein>
    <submittedName>
        <fullName evidence="2">Uncharacterized protein</fullName>
    </submittedName>
</protein>
<feature type="compositionally biased region" description="Pro residues" evidence="1">
    <location>
        <begin position="35"/>
        <end position="45"/>
    </location>
</feature>
<feature type="region of interest" description="Disordered" evidence="1">
    <location>
        <begin position="13"/>
        <end position="52"/>
    </location>
</feature>
<organism evidence="2 3">
    <name type="scientific">Rhynchophorus ferrugineus</name>
    <name type="common">Red palm weevil</name>
    <name type="synonym">Curculio ferrugineus</name>
    <dbReference type="NCBI Taxonomy" id="354439"/>
    <lineage>
        <taxon>Eukaryota</taxon>
        <taxon>Metazoa</taxon>
        <taxon>Ecdysozoa</taxon>
        <taxon>Arthropoda</taxon>
        <taxon>Hexapoda</taxon>
        <taxon>Insecta</taxon>
        <taxon>Pterygota</taxon>
        <taxon>Neoptera</taxon>
        <taxon>Endopterygota</taxon>
        <taxon>Coleoptera</taxon>
        <taxon>Polyphaga</taxon>
        <taxon>Cucujiformia</taxon>
        <taxon>Curculionidae</taxon>
        <taxon>Dryophthorinae</taxon>
        <taxon>Rhynchophorus</taxon>
    </lineage>
</organism>
<accession>A0A834HK27</accession>
<gene>
    <name evidence="2" type="ORF">GWI33_001558</name>
</gene>
<feature type="non-terminal residue" evidence="2">
    <location>
        <position position="1"/>
    </location>
</feature>
<comment type="caution">
    <text evidence="2">The sequence shown here is derived from an EMBL/GenBank/DDBJ whole genome shotgun (WGS) entry which is preliminary data.</text>
</comment>
<keyword evidence="3" id="KW-1185">Reference proteome</keyword>
<evidence type="ECO:0000313" key="2">
    <source>
        <dbReference type="EMBL" id="KAF7263630.1"/>
    </source>
</evidence>
<evidence type="ECO:0000313" key="3">
    <source>
        <dbReference type="Proteomes" id="UP000625711"/>
    </source>
</evidence>